<name>G3AA31_9RALS</name>
<dbReference type="EMBL" id="FR854090">
    <property type="protein sequence ID" value="CCA88165.1"/>
    <property type="molecule type" value="Genomic_DNA"/>
</dbReference>
<feature type="region of interest" description="Disordered" evidence="2">
    <location>
        <begin position="159"/>
        <end position="195"/>
    </location>
</feature>
<organism evidence="3">
    <name type="scientific">Ralstonia syzygii R24</name>
    <dbReference type="NCBI Taxonomy" id="907261"/>
    <lineage>
        <taxon>Bacteria</taxon>
        <taxon>Pseudomonadati</taxon>
        <taxon>Pseudomonadota</taxon>
        <taxon>Betaproteobacteria</taxon>
        <taxon>Burkholderiales</taxon>
        <taxon>Burkholderiaceae</taxon>
        <taxon>Ralstonia</taxon>
        <taxon>Ralstonia solanacearum species complex</taxon>
    </lineage>
</organism>
<evidence type="ECO:0000256" key="1">
    <source>
        <dbReference type="ARBA" id="ARBA00023239"/>
    </source>
</evidence>
<feature type="compositionally biased region" description="Basic and acidic residues" evidence="2">
    <location>
        <begin position="303"/>
        <end position="316"/>
    </location>
</feature>
<reference evidence="3" key="1">
    <citation type="journal article" date="2011" name="PLoS ONE">
        <title>Ralstonia syzygii, the Blood Disease Bacterium and some Asian R. solanacearum strains form a single genomic species despite divergent lifestyles.</title>
        <authorList>
            <person name="Remenant B."/>
            <person name="de Cambiaire J.C."/>
            <person name="Cellier G."/>
            <person name="Jacobs J.M."/>
            <person name="Mangenot S."/>
            <person name="Barbe V."/>
            <person name="Lajus A."/>
            <person name="Vallenet D."/>
            <person name="Medigue C."/>
            <person name="Fegan M."/>
            <person name="Allen C."/>
            <person name="Prior P."/>
        </authorList>
    </citation>
    <scope>NUCLEOTIDE SEQUENCE</scope>
    <source>
        <strain evidence="3">R24</strain>
    </source>
</reference>
<proteinExistence type="predicted"/>
<dbReference type="AlphaFoldDB" id="G3AA31"/>
<gene>
    <name evidence="3" type="ORF">RALSY_mp10706</name>
</gene>
<feature type="region of interest" description="Disordered" evidence="2">
    <location>
        <begin position="290"/>
        <end position="332"/>
    </location>
</feature>
<sequence length="332" mass="36648">MPQYAAQSSPPPTPATGGWNPLSRLKAEELTDIPETAIETLKKDLNELYKEVKDKKLDYVPVFGYLSLRYRNFHELGKNSQDEVREGQDWLPATLREHALDFVMSTQYRGHHQHPGVVAGLHSSRGSTMEGIILKLPVDHAEELLARVIRRELLDENDLVHPTPHHGQSGTGQSRSAGDTTASPTSPRKPRSNLMYSSAVRPVTLPDGATTVKALVFVTNPDSAKSLATVFKDSGGVSTEQLAYFMTGKGSLGGASIDYWKHFVDICQKTGTPVPSKVHQAITLAERWPTPFTGAPAAPDDVDGQRLQDSLFRDMKGAATPRRVWHERKPER</sequence>
<feature type="compositionally biased region" description="Polar residues" evidence="2">
    <location>
        <begin position="166"/>
        <end position="186"/>
    </location>
</feature>
<evidence type="ECO:0000313" key="3">
    <source>
        <dbReference type="EMBL" id="CCA88165.1"/>
    </source>
</evidence>
<keyword evidence="1" id="KW-0456">Lyase</keyword>
<accession>G3AA31</accession>
<reference evidence="3" key="2">
    <citation type="submission" date="2011-04" db="EMBL/GenBank/DDBJ databases">
        <authorList>
            <person name="Genoscope - CEA"/>
        </authorList>
    </citation>
    <scope>NUCLEOTIDE SEQUENCE</scope>
    <source>
        <strain evidence="3">R24</strain>
    </source>
</reference>
<dbReference type="GO" id="GO:0061928">
    <property type="term" value="F:glutathione specific gamma-glutamylcyclotransferase activity"/>
    <property type="evidence" value="ECO:0007669"/>
    <property type="project" value="InterPro"/>
</dbReference>
<feature type="region of interest" description="Disordered" evidence="2">
    <location>
        <begin position="1"/>
        <end position="22"/>
    </location>
</feature>
<dbReference type="Pfam" id="PF04752">
    <property type="entry name" value="ChaC"/>
    <property type="match status" value="1"/>
</dbReference>
<dbReference type="GO" id="GO:0006751">
    <property type="term" value="P:glutathione catabolic process"/>
    <property type="evidence" value="ECO:0007669"/>
    <property type="project" value="InterPro"/>
</dbReference>
<protein>
    <submittedName>
        <fullName evidence="3">Putative type III effector protein</fullName>
    </submittedName>
</protein>
<evidence type="ECO:0000256" key="2">
    <source>
        <dbReference type="SAM" id="MobiDB-lite"/>
    </source>
</evidence>
<dbReference type="InterPro" id="IPR006840">
    <property type="entry name" value="ChaC"/>
</dbReference>